<dbReference type="InterPro" id="IPR050314">
    <property type="entry name" value="Glycosyl_Hydrlase_18"/>
</dbReference>
<protein>
    <recommendedName>
        <fullName evidence="1">chitinase</fullName>
        <ecNumber evidence="1">3.2.1.14</ecNumber>
    </recommendedName>
</protein>
<feature type="signal peptide" evidence="4">
    <location>
        <begin position="1"/>
        <end position="16"/>
    </location>
</feature>
<dbReference type="Gene3D" id="3.30.60.10">
    <property type="entry name" value="Endochitinase-like"/>
    <property type="match status" value="1"/>
</dbReference>
<dbReference type="OrthoDB" id="73875at2759"/>
<keyword evidence="3" id="KW-1015">Disulfide bond</keyword>
<dbReference type="PANTHER" id="PTHR11177:SF337">
    <property type="entry name" value="CHITINASE"/>
    <property type="match status" value="1"/>
</dbReference>
<dbReference type="InterPro" id="IPR017853">
    <property type="entry name" value="GH"/>
</dbReference>
<dbReference type="SMART" id="SM00636">
    <property type="entry name" value="Glyco_18"/>
    <property type="match status" value="1"/>
</dbReference>
<dbReference type="SUPFAM" id="SSF57016">
    <property type="entry name" value="Plant lectins/antimicrobial peptides"/>
    <property type="match status" value="1"/>
</dbReference>
<evidence type="ECO:0000256" key="4">
    <source>
        <dbReference type="SAM" id="SignalP"/>
    </source>
</evidence>
<feature type="chain" id="PRO_5028169815" description="chitinase" evidence="4">
    <location>
        <begin position="17"/>
        <end position="428"/>
    </location>
</feature>
<evidence type="ECO:0000313" key="8">
    <source>
        <dbReference type="RefSeq" id="XP_030987835.1"/>
    </source>
</evidence>
<dbReference type="KEGG" id="pgri:PgNI_01030"/>
<keyword evidence="7" id="KW-1185">Reference proteome</keyword>
<gene>
    <name evidence="8" type="ORF">PgNI_01030</name>
</gene>
<evidence type="ECO:0000313" key="7">
    <source>
        <dbReference type="Proteomes" id="UP000515153"/>
    </source>
</evidence>
<dbReference type="GO" id="GO:0005975">
    <property type="term" value="P:carbohydrate metabolic process"/>
    <property type="evidence" value="ECO:0007669"/>
    <property type="project" value="InterPro"/>
</dbReference>
<dbReference type="Pfam" id="PF00704">
    <property type="entry name" value="Glyco_hydro_18"/>
    <property type="match status" value="1"/>
</dbReference>
<feature type="disulfide bond" evidence="3">
    <location>
        <begin position="315"/>
        <end position="329"/>
    </location>
</feature>
<dbReference type="GO" id="GO:0008843">
    <property type="term" value="F:endochitinase activity"/>
    <property type="evidence" value="ECO:0007669"/>
    <property type="project" value="UniProtKB-EC"/>
</dbReference>
<feature type="disulfide bond" evidence="3">
    <location>
        <begin position="310"/>
        <end position="322"/>
    </location>
</feature>
<dbReference type="GO" id="GO:0005576">
    <property type="term" value="C:extracellular region"/>
    <property type="evidence" value="ECO:0007669"/>
    <property type="project" value="TreeGrafter"/>
</dbReference>
<dbReference type="GeneID" id="41956021"/>
<dbReference type="Proteomes" id="UP000515153">
    <property type="component" value="Unplaced"/>
</dbReference>
<dbReference type="InterPro" id="IPR036861">
    <property type="entry name" value="Endochitinase-like_sf"/>
</dbReference>
<feature type="domain" description="GH18" evidence="6">
    <location>
        <begin position="17"/>
        <end position="425"/>
    </location>
</feature>
<evidence type="ECO:0000259" key="5">
    <source>
        <dbReference type="PROSITE" id="PS50941"/>
    </source>
</evidence>
<dbReference type="PROSITE" id="PS51910">
    <property type="entry name" value="GH18_2"/>
    <property type="match status" value="1"/>
</dbReference>
<accession>A0A6P8BKT7</accession>
<evidence type="ECO:0000256" key="3">
    <source>
        <dbReference type="PROSITE-ProRule" id="PRU00261"/>
    </source>
</evidence>
<dbReference type="AlphaFoldDB" id="A0A6P8BKT7"/>
<dbReference type="Gene3D" id="3.20.20.80">
    <property type="entry name" value="Glycosidases"/>
    <property type="match status" value="1"/>
</dbReference>
<evidence type="ECO:0000256" key="1">
    <source>
        <dbReference type="ARBA" id="ARBA00012729"/>
    </source>
</evidence>
<reference evidence="8" key="1">
    <citation type="journal article" date="2019" name="Mol. Biol. Evol.">
        <title>Blast fungal genomes show frequent chromosomal changes, gene gains and losses, and effector gene turnover.</title>
        <authorList>
            <person name="Gomez Luciano L.B."/>
            <person name="Jason Tsai I."/>
            <person name="Chuma I."/>
            <person name="Tosa Y."/>
            <person name="Chen Y.H."/>
            <person name="Li J.Y."/>
            <person name="Li M.Y."/>
            <person name="Jade Lu M.Y."/>
            <person name="Nakayashiki H."/>
            <person name="Li W.H."/>
        </authorList>
    </citation>
    <scope>NUCLEOTIDE SEQUENCE</scope>
    <source>
        <strain evidence="8">NI907</strain>
    </source>
</reference>
<sequence>MKFSLSALALANAVSATRWMVYYDQYHTTAPPNKTITAGITHVITAFAQSDLFLNSTGQYQPFKSLTDVRALFDNGTKVCMAIGGWGDNTGFSKAALTDDSRKEFAKNVAATVNRLGYDCVDMDWEFPGGNGADYKQNPNSGRVSEIQTFPLLLQEIKAAIGTKELSIAVPGKEVDMIAYTAEQVPKINAAVDFINVMAYDLMNRRDNVTLPHTDVKGSAAVIDKYISLGCDPKKLNLGFAFYAKWFTTAKGVTCTTSSGCATAVLEDADGNDTGLSGAFTFEAANYATTPTNLTTSPDSSCGSSTFYKCSEGNCCSQYGFCGDTSAHCGTGCQFGYGNCTGFSTKDSFQKALANGKTDEALGAQWYWDSEATLYWTWDTTTLMKKKINDIILAKGLGGGYAWSLGEDTFDWTHMATLRDGLKKKCKA</sequence>
<organism evidence="7 8">
    <name type="scientific">Pyricularia grisea</name>
    <name type="common">Crabgrass-specific blast fungus</name>
    <name type="synonym">Magnaporthe grisea</name>
    <dbReference type="NCBI Taxonomy" id="148305"/>
    <lineage>
        <taxon>Eukaryota</taxon>
        <taxon>Fungi</taxon>
        <taxon>Dikarya</taxon>
        <taxon>Ascomycota</taxon>
        <taxon>Pezizomycotina</taxon>
        <taxon>Sordariomycetes</taxon>
        <taxon>Sordariomycetidae</taxon>
        <taxon>Magnaporthales</taxon>
        <taxon>Pyriculariaceae</taxon>
        <taxon>Pyricularia</taxon>
    </lineage>
</organism>
<dbReference type="InterPro" id="IPR001223">
    <property type="entry name" value="Glyco_hydro18_cat"/>
</dbReference>
<dbReference type="PROSITE" id="PS50941">
    <property type="entry name" value="CHIT_BIND_I_2"/>
    <property type="match status" value="1"/>
</dbReference>
<dbReference type="PANTHER" id="PTHR11177">
    <property type="entry name" value="CHITINASE"/>
    <property type="match status" value="1"/>
</dbReference>
<dbReference type="CDD" id="cd11618">
    <property type="entry name" value="ChtBD1_1"/>
    <property type="match status" value="1"/>
</dbReference>
<dbReference type="InterPro" id="IPR011583">
    <property type="entry name" value="Chitinase_II/V-like_cat"/>
</dbReference>
<proteinExistence type="predicted"/>
<keyword evidence="2 3" id="KW-0147">Chitin-binding</keyword>
<dbReference type="InterPro" id="IPR001002">
    <property type="entry name" value="Chitin-bd_1"/>
</dbReference>
<dbReference type="GO" id="GO:0006032">
    <property type="term" value="P:chitin catabolic process"/>
    <property type="evidence" value="ECO:0007669"/>
    <property type="project" value="TreeGrafter"/>
</dbReference>
<dbReference type="RefSeq" id="XP_030987835.1">
    <property type="nucleotide sequence ID" value="XM_031121107.1"/>
</dbReference>
<dbReference type="Pfam" id="PF00187">
    <property type="entry name" value="Chitin_bind_1"/>
    <property type="match status" value="1"/>
</dbReference>
<comment type="caution">
    <text evidence="3">Lacks conserved residue(s) required for the propagation of feature annotation.</text>
</comment>
<keyword evidence="4" id="KW-0732">Signal</keyword>
<dbReference type="GO" id="GO:0008061">
    <property type="term" value="F:chitin binding"/>
    <property type="evidence" value="ECO:0007669"/>
    <property type="project" value="UniProtKB-UniRule"/>
</dbReference>
<evidence type="ECO:0000259" key="6">
    <source>
        <dbReference type="PROSITE" id="PS51910"/>
    </source>
</evidence>
<reference evidence="8" key="3">
    <citation type="submission" date="2025-08" db="UniProtKB">
        <authorList>
            <consortium name="RefSeq"/>
        </authorList>
    </citation>
    <scope>IDENTIFICATION</scope>
    <source>
        <strain evidence="8">NI907</strain>
    </source>
</reference>
<dbReference type="EC" id="3.2.1.14" evidence="1"/>
<evidence type="ECO:0000256" key="2">
    <source>
        <dbReference type="ARBA" id="ARBA00022669"/>
    </source>
</evidence>
<name>A0A6P8BKT7_PYRGI</name>
<feature type="domain" description="Chitin-binding type-1" evidence="5">
    <location>
        <begin position="299"/>
        <end position="342"/>
    </location>
</feature>
<reference evidence="8" key="2">
    <citation type="submission" date="2019-10" db="EMBL/GenBank/DDBJ databases">
        <authorList>
            <consortium name="NCBI Genome Project"/>
        </authorList>
    </citation>
    <scope>NUCLEOTIDE SEQUENCE</scope>
    <source>
        <strain evidence="8">NI907</strain>
    </source>
</reference>
<dbReference type="SUPFAM" id="SSF51445">
    <property type="entry name" value="(Trans)glycosidases"/>
    <property type="match status" value="1"/>
</dbReference>